<name>A0A0A8Z5X9_ARUDO</name>
<feature type="region of interest" description="Disordered" evidence="1">
    <location>
        <begin position="30"/>
        <end position="50"/>
    </location>
</feature>
<dbReference type="AlphaFoldDB" id="A0A0A8Z5X9"/>
<organism evidence="2">
    <name type="scientific">Arundo donax</name>
    <name type="common">Giant reed</name>
    <name type="synonym">Donax arundinaceus</name>
    <dbReference type="NCBI Taxonomy" id="35708"/>
    <lineage>
        <taxon>Eukaryota</taxon>
        <taxon>Viridiplantae</taxon>
        <taxon>Streptophyta</taxon>
        <taxon>Embryophyta</taxon>
        <taxon>Tracheophyta</taxon>
        <taxon>Spermatophyta</taxon>
        <taxon>Magnoliopsida</taxon>
        <taxon>Liliopsida</taxon>
        <taxon>Poales</taxon>
        <taxon>Poaceae</taxon>
        <taxon>PACMAD clade</taxon>
        <taxon>Arundinoideae</taxon>
        <taxon>Arundineae</taxon>
        <taxon>Arundo</taxon>
    </lineage>
</organism>
<reference evidence="2" key="2">
    <citation type="journal article" date="2015" name="Data Brief">
        <title>Shoot transcriptome of the giant reed, Arundo donax.</title>
        <authorList>
            <person name="Barrero R.A."/>
            <person name="Guerrero F.D."/>
            <person name="Moolhuijzen P."/>
            <person name="Goolsby J.A."/>
            <person name="Tidwell J."/>
            <person name="Bellgard S.E."/>
            <person name="Bellgard M.I."/>
        </authorList>
    </citation>
    <scope>NUCLEOTIDE SEQUENCE</scope>
    <source>
        <tissue evidence="2">Shoot tissue taken approximately 20 cm above the soil surface</tissue>
    </source>
</reference>
<evidence type="ECO:0000256" key="1">
    <source>
        <dbReference type="SAM" id="MobiDB-lite"/>
    </source>
</evidence>
<sequence>MRGRDLSPEREVNLEVRVMDETLGVAAATRSTSFGHRSSSRRVPTYGRWR</sequence>
<evidence type="ECO:0000313" key="2">
    <source>
        <dbReference type="EMBL" id="JAD34201.1"/>
    </source>
</evidence>
<dbReference type="EMBL" id="GBRH01263694">
    <property type="protein sequence ID" value="JAD34201.1"/>
    <property type="molecule type" value="Transcribed_RNA"/>
</dbReference>
<protein>
    <submittedName>
        <fullName evidence="2">Uncharacterized protein</fullName>
    </submittedName>
</protein>
<reference evidence="2" key="1">
    <citation type="submission" date="2014-09" db="EMBL/GenBank/DDBJ databases">
        <authorList>
            <person name="Magalhaes I.L.F."/>
            <person name="Oliveira U."/>
            <person name="Santos F.R."/>
            <person name="Vidigal T.H.D.A."/>
            <person name="Brescovit A.D."/>
            <person name="Santos A.J."/>
        </authorList>
    </citation>
    <scope>NUCLEOTIDE SEQUENCE</scope>
    <source>
        <tissue evidence="2">Shoot tissue taken approximately 20 cm above the soil surface</tissue>
    </source>
</reference>
<accession>A0A0A8Z5X9</accession>
<proteinExistence type="predicted"/>